<gene>
    <name evidence="4" type="ORF">NS184_12720</name>
</gene>
<proteinExistence type="predicted"/>
<dbReference type="SUPFAM" id="SSF102588">
    <property type="entry name" value="LmbE-like"/>
    <property type="match status" value="1"/>
</dbReference>
<dbReference type="Gene3D" id="2.60.120.260">
    <property type="entry name" value="Galactose-binding domain-like"/>
    <property type="match status" value="2"/>
</dbReference>
<organism evidence="4 5">
    <name type="scientific">Curtobacterium luteum</name>
    <dbReference type="NCBI Taxonomy" id="33881"/>
    <lineage>
        <taxon>Bacteria</taxon>
        <taxon>Bacillati</taxon>
        <taxon>Actinomycetota</taxon>
        <taxon>Actinomycetes</taxon>
        <taxon>Micrococcales</taxon>
        <taxon>Microbacteriaceae</taxon>
        <taxon>Curtobacterium</taxon>
    </lineage>
</organism>
<accession>A0A175RJU6</accession>
<dbReference type="SUPFAM" id="SSF49785">
    <property type="entry name" value="Galactose-binding domain-like"/>
    <property type="match status" value="2"/>
</dbReference>
<evidence type="ECO:0000259" key="3">
    <source>
        <dbReference type="Pfam" id="PF24135"/>
    </source>
</evidence>
<dbReference type="Gene3D" id="3.40.50.10320">
    <property type="entry name" value="LmbE-like"/>
    <property type="match status" value="1"/>
</dbReference>
<evidence type="ECO:0000313" key="5">
    <source>
        <dbReference type="Proteomes" id="UP000078252"/>
    </source>
</evidence>
<reference evidence="4 5" key="1">
    <citation type="journal article" date="2016" name="Front. Microbiol.">
        <title>Genomic Resource of Rice Seed Associated Bacteria.</title>
        <authorList>
            <person name="Midha S."/>
            <person name="Bansal K."/>
            <person name="Sharma S."/>
            <person name="Kumar N."/>
            <person name="Patil P.P."/>
            <person name="Chaudhry V."/>
            <person name="Patil P.B."/>
        </authorList>
    </citation>
    <scope>NUCLEOTIDE SEQUENCE [LARGE SCALE GENOMIC DNA]</scope>
    <source>
        <strain evidence="4 5">NS184</strain>
    </source>
</reference>
<dbReference type="InterPro" id="IPR055826">
    <property type="entry name" value="DUF7402"/>
</dbReference>
<feature type="compositionally biased region" description="Polar residues" evidence="2">
    <location>
        <begin position="321"/>
        <end position="336"/>
    </location>
</feature>
<dbReference type="RefSeq" id="WP_193750470.1">
    <property type="nucleotide sequence ID" value="NZ_LDQC01000072.1"/>
</dbReference>
<dbReference type="InterPro" id="IPR003737">
    <property type="entry name" value="GlcNAc_PI_deacetylase-related"/>
</dbReference>
<dbReference type="Proteomes" id="UP000078252">
    <property type="component" value="Unassembled WGS sequence"/>
</dbReference>
<sequence>MPRSEAPHRRSPRTARLVTATVTALALVLTGTGVLGARAAAGAATTDPVSTADCRAGRVLDVVAHPDDDLLFQGTDLRSSIESGACVRTVVVTAADAGYPAWYWRERQTGLVAAYAAIAGVDPATTASTLTVAGRSLRLETLTADPRISLVFMDLPDGNLGGNGFWATGYTSLQQLYQGYVSSLATVADAPDPATYTLAELRSTISGLFDGYAPTTVRTLDHAGAYGDGDHSDHHTVAYLANEAQQRYTGSHTFTGYLGYTIEGRPTNLTSQQVAAKSSAFFTYAAHDSETCATWAACAPPRPESSWLQRQYTVGQADPAQPTNPSTPGSDRTDVTGSATVTASAENAADGQTAAKAVDGVVSGYPANPSAEWVAPNGRAGTWLQLSWASATTLTGIDLADRPNGDDQVTGGTLTFSDGSSVAVPALPNAGAVQQVTFAARTVTWARFTVTSVSSSTQNVGLAEIRAFAAASTTTPPPTPTTSDVTASATVTASAENPADGQTAAKAVDGVVSGYPANPAAEWVAPNGRAGTWIQLSWTSARKLVEVDLADRPNTTDQVTGGTLTFSDGSSVTVPALPNGGAVQQVVFPARSVTWVRFTVTSVSSGTQNAGLAEIRAIAATDSPTPTPT</sequence>
<dbReference type="PANTHER" id="PTHR12993">
    <property type="entry name" value="N-ACETYLGLUCOSAMINYL-PHOSPHATIDYLINOSITOL DE-N-ACETYLASE-RELATED"/>
    <property type="match status" value="1"/>
</dbReference>
<name>A0A175RJU6_9MICO</name>
<dbReference type="Pfam" id="PF24135">
    <property type="entry name" value="DUF7402"/>
    <property type="match status" value="2"/>
</dbReference>
<feature type="non-terminal residue" evidence="4">
    <location>
        <position position="629"/>
    </location>
</feature>
<feature type="domain" description="DUF7402" evidence="3">
    <location>
        <begin position="334"/>
        <end position="468"/>
    </location>
</feature>
<dbReference type="InterPro" id="IPR024078">
    <property type="entry name" value="LmbE-like_dom_sf"/>
</dbReference>
<keyword evidence="1" id="KW-0862">Zinc</keyword>
<feature type="domain" description="DUF7402" evidence="3">
    <location>
        <begin position="484"/>
        <end position="617"/>
    </location>
</feature>
<evidence type="ECO:0000313" key="4">
    <source>
        <dbReference type="EMBL" id="KTR04045.1"/>
    </source>
</evidence>
<evidence type="ECO:0000256" key="2">
    <source>
        <dbReference type="SAM" id="MobiDB-lite"/>
    </source>
</evidence>
<dbReference type="GO" id="GO:0000225">
    <property type="term" value="F:N-acetylglucosaminylphosphatidylinositol deacetylase activity"/>
    <property type="evidence" value="ECO:0007669"/>
    <property type="project" value="TreeGrafter"/>
</dbReference>
<dbReference type="PANTHER" id="PTHR12993:SF23">
    <property type="entry name" value="N-ACETYLGLUCOSAMINYLPHOSPHATIDYLINOSITOL DEACETYLASE"/>
    <property type="match status" value="1"/>
</dbReference>
<evidence type="ECO:0000256" key="1">
    <source>
        <dbReference type="ARBA" id="ARBA00022833"/>
    </source>
</evidence>
<dbReference type="InterPro" id="IPR008979">
    <property type="entry name" value="Galactose-bd-like_sf"/>
</dbReference>
<dbReference type="GO" id="GO:0016137">
    <property type="term" value="P:glycoside metabolic process"/>
    <property type="evidence" value="ECO:0007669"/>
    <property type="project" value="UniProtKB-ARBA"/>
</dbReference>
<protein>
    <recommendedName>
        <fullName evidence="3">DUF7402 domain-containing protein</fullName>
    </recommendedName>
</protein>
<dbReference type="EMBL" id="LDQC01000072">
    <property type="protein sequence ID" value="KTR04045.1"/>
    <property type="molecule type" value="Genomic_DNA"/>
</dbReference>
<comment type="caution">
    <text evidence="4">The sequence shown here is derived from an EMBL/GenBank/DDBJ whole genome shotgun (WGS) entry which is preliminary data.</text>
</comment>
<feature type="region of interest" description="Disordered" evidence="2">
    <location>
        <begin position="313"/>
        <end position="336"/>
    </location>
</feature>
<dbReference type="AlphaFoldDB" id="A0A175RJU6"/>
<dbReference type="STRING" id="33881.NS184_12720"/>
<dbReference type="Pfam" id="PF02585">
    <property type="entry name" value="PIG-L"/>
    <property type="match status" value="1"/>
</dbReference>